<evidence type="ECO:0000256" key="3">
    <source>
        <dbReference type="ARBA" id="ARBA00022723"/>
    </source>
</evidence>
<dbReference type="InterPro" id="IPR023885">
    <property type="entry name" value="4Fe4S-binding_SPASM_dom"/>
</dbReference>
<proteinExistence type="predicted"/>
<dbReference type="EMBL" id="LT599584">
    <property type="protein sequence ID" value="SBW84215.1"/>
    <property type="molecule type" value="Genomic_DNA"/>
</dbReference>
<feature type="domain" description="Radical SAM core" evidence="6">
    <location>
        <begin position="1"/>
        <end position="221"/>
    </location>
</feature>
<dbReference type="SFLD" id="SFLDG01067">
    <property type="entry name" value="SPASM/twitch_domain_containing"/>
    <property type="match status" value="1"/>
</dbReference>
<keyword evidence="2" id="KW-0949">S-adenosyl-L-methionine</keyword>
<evidence type="ECO:0000256" key="4">
    <source>
        <dbReference type="ARBA" id="ARBA00023004"/>
    </source>
</evidence>
<dbReference type="SUPFAM" id="SSF102114">
    <property type="entry name" value="Radical SAM enzymes"/>
    <property type="match status" value="1"/>
</dbReference>
<dbReference type="NCBIfam" id="TIGR04085">
    <property type="entry name" value="rSAM_more_4Fe4S"/>
    <property type="match status" value="1"/>
</dbReference>
<sequence length="380" mass="42439">MLQVYLKPTNYCNVGCDFCYLPEEVRSNKSRMTPETLEHSLQLIRDLAAREGHDRVSILYHGGEPLTLASEVLFEFSDVVRKGLVGLEIQESIQTSLIPLRPGHMAFLRERCGGFIGSSIDFSGRTINGSSSRYVDLWMDKVQLARDNGLEVGPVLVPTRGELGRAPEIYEWFKNNGFRHFNIERYNSQGGDENRPDNREHATFLRDLFDISMADLRLSGSCVTNNAVGASIAGVVNGQPGERWGGTCQRDFLVINPDGSLNSCPDRMEYEVDAWPNASEGIDAFQSSPARKGWIRVQHIEHVENHCRKCEFRSWCKSGCPITAHQVHSGPGECAGYRSHLIHVQDFLSSADGVRLASSYLAAAGIYGYDPYTFGIERIQ</sequence>
<dbReference type="PANTHER" id="PTHR43273:SF8">
    <property type="entry name" value="RADICAL SAM DOMAIN PROTEIN"/>
    <property type="match status" value="1"/>
</dbReference>
<evidence type="ECO:0000256" key="1">
    <source>
        <dbReference type="ARBA" id="ARBA00001966"/>
    </source>
</evidence>
<evidence type="ECO:0000256" key="2">
    <source>
        <dbReference type="ARBA" id="ARBA00022691"/>
    </source>
</evidence>
<dbReference type="AlphaFoldDB" id="A0A1D3K7J1"/>
<keyword evidence="5" id="KW-0411">Iron-sulfur</keyword>
<dbReference type="Gene3D" id="3.20.20.70">
    <property type="entry name" value="Aldolase class I"/>
    <property type="match status" value="1"/>
</dbReference>
<dbReference type="InterPro" id="IPR007197">
    <property type="entry name" value="rSAM"/>
</dbReference>
<evidence type="ECO:0000313" key="8">
    <source>
        <dbReference type="Proteomes" id="UP000245431"/>
    </source>
</evidence>
<dbReference type="SFLD" id="SFLDS00029">
    <property type="entry name" value="Radical_SAM"/>
    <property type="match status" value="1"/>
</dbReference>
<gene>
    <name evidence="7" type="ORF">PVE_R2G0186</name>
</gene>
<comment type="cofactor">
    <cofactor evidence="1">
        <name>[4Fe-4S] cluster</name>
        <dbReference type="ChEBI" id="CHEBI:49883"/>
    </cofactor>
</comment>
<reference evidence="8" key="1">
    <citation type="submission" date="2016-07" db="EMBL/GenBank/DDBJ databases">
        <authorList>
            <person name="Florea S."/>
            <person name="Webb J.S."/>
            <person name="Jaromczyk J."/>
            <person name="Schardl C.L."/>
        </authorList>
    </citation>
    <scope>NUCLEOTIDE SEQUENCE [LARGE SCALE GENOMIC DNA]</scope>
    <source>
        <strain evidence="8">1YdBTEX2</strain>
    </source>
</reference>
<name>A0A1D3K7J1_PSEVE</name>
<evidence type="ECO:0000259" key="6">
    <source>
        <dbReference type="PROSITE" id="PS51918"/>
    </source>
</evidence>
<dbReference type="GO" id="GO:0051536">
    <property type="term" value="F:iron-sulfur cluster binding"/>
    <property type="evidence" value="ECO:0007669"/>
    <property type="project" value="UniProtKB-KW"/>
</dbReference>
<accession>A0A1D3K7J1</accession>
<keyword evidence="3" id="KW-0479">Metal-binding</keyword>
<dbReference type="InterPro" id="IPR058240">
    <property type="entry name" value="rSAM_sf"/>
</dbReference>
<dbReference type="Proteomes" id="UP000245431">
    <property type="component" value="Chromosome PVE_r2"/>
</dbReference>
<protein>
    <submittedName>
        <fullName evidence="7">Transcriptional regulator</fullName>
    </submittedName>
</protein>
<dbReference type="PROSITE" id="PS51918">
    <property type="entry name" value="RADICAL_SAM"/>
    <property type="match status" value="1"/>
</dbReference>
<dbReference type="GO" id="GO:0046872">
    <property type="term" value="F:metal ion binding"/>
    <property type="evidence" value="ECO:0007669"/>
    <property type="project" value="UniProtKB-KW"/>
</dbReference>
<dbReference type="GO" id="GO:0016491">
    <property type="term" value="F:oxidoreductase activity"/>
    <property type="evidence" value="ECO:0007669"/>
    <property type="project" value="InterPro"/>
</dbReference>
<evidence type="ECO:0000256" key="5">
    <source>
        <dbReference type="ARBA" id="ARBA00023014"/>
    </source>
</evidence>
<dbReference type="CDD" id="cd01335">
    <property type="entry name" value="Radical_SAM"/>
    <property type="match status" value="1"/>
</dbReference>
<keyword evidence="4" id="KW-0408">Iron</keyword>
<dbReference type="PANTHER" id="PTHR43273">
    <property type="entry name" value="ANAEROBIC SULFATASE-MATURATING ENZYME HOMOLOG ASLB-RELATED"/>
    <property type="match status" value="1"/>
</dbReference>
<dbReference type="InterPro" id="IPR023867">
    <property type="entry name" value="Sulphatase_maturase_rSAM"/>
</dbReference>
<dbReference type="Pfam" id="PF04055">
    <property type="entry name" value="Radical_SAM"/>
    <property type="match status" value="1"/>
</dbReference>
<organism evidence="7 8">
    <name type="scientific">Pseudomonas veronii 1YdBTEX2</name>
    <dbReference type="NCBI Taxonomy" id="1295141"/>
    <lineage>
        <taxon>Bacteria</taxon>
        <taxon>Pseudomonadati</taxon>
        <taxon>Pseudomonadota</taxon>
        <taxon>Gammaproteobacteria</taxon>
        <taxon>Pseudomonadales</taxon>
        <taxon>Pseudomonadaceae</taxon>
        <taxon>Pseudomonas</taxon>
    </lineage>
</organism>
<evidence type="ECO:0000313" key="7">
    <source>
        <dbReference type="EMBL" id="SBW84215.1"/>
    </source>
</evidence>
<dbReference type="InterPro" id="IPR013785">
    <property type="entry name" value="Aldolase_TIM"/>
</dbReference>